<organism evidence="1 2">
    <name type="scientific">Eretmocerus hayati</name>
    <dbReference type="NCBI Taxonomy" id="131215"/>
    <lineage>
        <taxon>Eukaryota</taxon>
        <taxon>Metazoa</taxon>
        <taxon>Ecdysozoa</taxon>
        <taxon>Arthropoda</taxon>
        <taxon>Hexapoda</taxon>
        <taxon>Insecta</taxon>
        <taxon>Pterygota</taxon>
        <taxon>Neoptera</taxon>
        <taxon>Endopterygota</taxon>
        <taxon>Hymenoptera</taxon>
        <taxon>Apocrita</taxon>
        <taxon>Proctotrupomorpha</taxon>
        <taxon>Chalcidoidea</taxon>
        <taxon>Aphelinidae</taxon>
        <taxon>Aphelininae</taxon>
        <taxon>Eretmocerus</taxon>
    </lineage>
</organism>
<name>A0ACC2PW62_9HYME</name>
<evidence type="ECO:0000313" key="1">
    <source>
        <dbReference type="EMBL" id="KAJ8687771.1"/>
    </source>
</evidence>
<protein>
    <submittedName>
        <fullName evidence="1">Uncharacterized protein</fullName>
    </submittedName>
</protein>
<sequence>MDEKLAAEYGKCTVRQLQILLAARNLKKSGKKAELITRLIFYEKNHNAEDESDDNQHKERIGTPPKTSYKDLHAGCPRPKFTKDDLRRFLQRYQKKRRESDKMYQEGYLVSIRFSEIGNVYYLQGRCDASMKKSVQYEVDARLSMQGDIEGTSCECAAGWSIEAHCKHVIILLLGLLDMCENETVTLGETCTSQLQTFHRPSKKYNKSPQQAKLLMRRKVVPIRLTYDDDEPASPPNPDPKFLADHEVFAMTEEYKQKFIERFRNLVINSGHNMSMSIRMIIPPANIHGVVWDHMYSELNLARELLRGLQLIEITNDDVLAIEEDTRGQAHNYLWHWHRKHRMSCSLFSRVCHVTPAGAANLVRDIMDPQPIYNAAIEHGRKYEGTAVKAWNDCHCGYLNLVECGLFVHPEHPEICGTPDRLNAVLSVLEIKCPYKARYDYIDDTTVPSLIPYLQKDIHGNWALKKNSPYYYQVQGQLLVTGRLFCDFVVWTFKDMVRVSIERDEKFIDYMLKKLKEFNKLYLQPAILCKYLFKNSEKFVPKERF</sequence>
<dbReference type="EMBL" id="CM056741">
    <property type="protein sequence ID" value="KAJ8687771.1"/>
    <property type="molecule type" value="Genomic_DNA"/>
</dbReference>
<evidence type="ECO:0000313" key="2">
    <source>
        <dbReference type="Proteomes" id="UP001239111"/>
    </source>
</evidence>
<dbReference type="Proteomes" id="UP001239111">
    <property type="component" value="Chromosome 1"/>
</dbReference>
<comment type="caution">
    <text evidence="1">The sequence shown here is derived from an EMBL/GenBank/DDBJ whole genome shotgun (WGS) entry which is preliminary data.</text>
</comment>
<proteinExistence type="predicted"/>
<reference evidence="1" key="1">
    <citation type="submission" date="2023-04" db="EMBL/GenBank/DDBJ databases">
        <title>A chromosome-level genome assembly of the parasitoid wasp Eretmocerus hayati.</title>
        <authorList>
            <person name="Zhong Y."/>
            <person name="Liu S."/>
            <person name="Liu Y."/>
        </authorList>
    </citation>
    <scope>NUCLEOTIDE SEQUENCE</scope>
    <source>
        <strain evidence="1">ZJU_SS_LIU_2023</strain>
    </source>
</reference>
<accession>A0ACC2PW62</accession>
<keyword evidence="2" id="KW-1185">Reference proteome</keyword>
<gene>
    <name evidence="1" type="ORF">QAD02_023565</name>
</gene>